<sequence>MLRIHFMQQWFGLSDPAMEEALCDVPLYREFVGLDGGMTRLPDESTILRVSRL</sequence>
<gene>
    <name evidence="2" type="ORF">LMG28614_00741</name>
</gene>
<evidence type="ECO:0000259" key="1">
    <source>
        <dbReference type="Pfam" id="PF05598"/>
    </source>
</evidence>
<dbReference type="Pfam" id="PF05598">
    <property type="entry name" value="DUF772"/>
    <property type="match status" value="1"/>
</dbReference>
<dbReference type="Proteomes" id="UP000494365">
    <property type="component" value="Unassembled WGS sequence"/>
</dbReference>
<organism evidence="2 3">
    <name type="scientific">Paraburkholderia ultramafica</name>
    <dbReference type="NCBI Taxonomy" id="1544867"/>
    <lineage>
        <taxon>Bacteria</taxon>
        <taxon>Pseudomonadati</taxon>
        <taxon>Pseudomonadota</taxon>
        <taxon>Betaproteobacteria</taxon>
        <taxon>Burkholderiales</taxon>
        <taxon>Burkholderiaceae</taxon>
        <taxon>Paraburkholderia</taxon>
    </lineage>
</organism>
<dbReference type="AlphaFoldDB" id="A0A6S7AXL8"/>
<dbReference type="InterPro" id="IPR008490">
    <property type="entry name" value="Transposase_InsH_N"/>
</dbReference>
<proteinExistence type="predicted"/>
<dbReference type="EMBL" id="CADIKK010000002">
    <property type="protein sequence ID" value="CAB3778804.1"/>
    <property type="molecule type" value="Genomic_DNA"/>
</dbReference>
<feature type="domain" description="Transposase InsH N-terminal" evidence="1">
    <location>
        <begin position="1"/>
        <end position="50"/>
    </location>
</feature>
<reference evidence="2 3" key="1">
    <citation type="submission" date="2020-04" db="EMBL/GenBank/DDBJ databases">
        <authorList>
            <person name="De Canck E."/>
        </authorList>
    </citation>
    <scope>NUCLEOTIDE SEQUENCE [LARGE SCALE GENOMIC DNA]</scope>
    <source>
        <strain evidence="2 3">LMG 28614</strain>
    </source>
</reference>
<accession>A0A6S7AXL8</accession>
<protein>
    <recommendedName>
        <fullName evidence="1">Transposase InsH N-terminal domain-containing protein</fullName>
    </recommendedName>
</protein>
<name>A0A6S7AXL8_9BURK</name>
<evidence type="ECO:0000313" key="2">
    <source>
        <dbReference type="EMBL" id="CAB3778804.1"/>
    </source>
</evidence>
<keyword evidence="3" id="KW-1185">Reference proteome</keyword>
<evidence type="ECO:0000313" key="3">
    <source>
        <dbReference type="Proteomes" id="UP000494365"/>
    </source>
</evidence>